<organism evidence="1">
    <name type="scientific">marine sediment metagenome</name>
    <dbReference type="NCBI Taxonomy" id="412755"/>
    <lineage>
        <taxon>unclassified sequences</taxon>
        <taxon>metagenomes</taxon>
        <taxon>ecological metagenomes</taxon>
    </lineage>
</organism>
<dbReference type="EMBL" id="BARS01004637">
    <property type="protein sequence ID" value="GAF81301.1"/>
    <property type="molecule type" value="Genomic_DNA"/>
</dbReference>
<evidence type="ECO:0000313" key="1">
    <source>
        <dbReference type="EMBL" id="GAF81301.1"/>
    </source>
</evidence>
<accession>X0T1R1</accession>
<feature type="non-terminal residue" evidence="1">
    <location>
        <position position="139"/>
    </location>
</feature>
<protein>
    <submittedName>
        <fullName evidence="1">Uncharacterized protein</fullName>
    </submittedName>
</protein>
<reference evidence="1" key="1">
    <citation type="journal article" date="2014" name="Front. Microbiol.">
        <title>High frequency of phylogenetically diverse reductive dehalogenase-homologous genes in deep subseafloor sedimentary metagenomes.</title>
        <authorList>
            <person name="Kawai M."/>
            <person name="Futagami T."/>
            <person name="Toyoda A."/>
            <person name="Takaki Y."/>
            <person name="Nishi S."/>
            <person name="Hori S."/>
            <person name="Arai W."/>
            <person name="Tsubouchi T."/>
            <person name="Morono Y."/>
            <person name="Uchiyama I."/>
            <person name="Ito T."/>
            <person name="Fujiyama A."/>
            <person name="Inagaki F."/>
            <person name="Takami H."/>
        </authorList>
    </citation>
    <scope>NUCLEOTIDE SEQUENCE</scope>
    <source>
        <strain evidence="1">Expedition CK06-06</strain>
    </source>
</reference>
<dbReference type="AlphaFoldDB" id="X0T1R1"/>
<proteinExistence type="predicted"/>
<sequence length="139" mass="15980">MEIAYPFKIYKNIHEDMNIKESLIHINTLAQICFRASTQATNYPLPHLIILDEHVVEGVNQPGAFEINFANNYLRKLEDVTSFHSNEKGYRLGIFHEDDSSDAFHSNIKQYEKAILLHGQLKVMPQSKVLHSSTKDVII</sequence>
<name>X0T1R1_9ZZZZ</name>
<gene>
    <name evidence="1" type="ORF">S01H1_09071</name>
</gene>
<comment type="caution">
    <text evidence="1">The sequence shown here is derived from an EMBL/GenBank/DDBJ whole genome shotgun (WGS) entry which is preliminary data.</text>
</comment>